<feature type="transmembrane region" description="Helical" evidence="1">
    <location>
        <begin position="181"/>
        <end position="203"/>
    </location>
</feature>
<dbReference type="InterPro" id="IPR036938">
    <property type="entry name" value="PAP2/HPO_sf"/>
</dbReference>
<dbReference type="PANTHER" id="PTHR14969">
    <property type="entry name" value="SPHINGOSINE-1-PHOSPHATE PHOSPHOHYDROLASE"/>
    <property type="match status" value="1"/>
</dbReference>
<proteinExistence type="predicted"/>
<comment type="caution">
    <text evidence="3">The sequence shown here is derived from an EMBL/GenBank/DDBJ whole genome shotgun (WGS) entry which is preliminary data.</text>
</comment>
<dbReference type="EMBL" id="JANCLU010000002">
    <property type="protein sequence ID" value="MCP8937377.1"/>
    <property type="molecule type" value="Genomic_DNA"/>
</dbReference>
<dbReference type="Gene3D" id="1.20.144.10">
    <property type="entry name" value="Phosphatidic acid phosphatase type 2/haloperoxidase"/>
    <property type="match status" value="2"/>
</dbReference>
<keyword evidence="1" id="KW-0472">Membrane</keyword>
<feature type="transmembrane region" description="Helical" evidence="1">
    <location>
        <begin position="111"/>
        <end position="132"/>
    </location>
</feature>
<evidence type="ECO:0000256" key="1">
    <source>
        <dbReference type="SAM" id="Phobius"/>
    </source>
</evidence>
<protein>
    <submittedName>
        <fullName evidence="3">Phosphatase PAP2 family protein</fullName>
    </submittedName>
</protein>
<dbReference type="RefSeq" id="WP_254738319.1">
    <property type="nucleotide sequence ID" value="NZ_JANCLU010000002.1"/>
</dbReference>
<name>A0ABT1L7D6_9HYPH</name>
<reference evidence="3 4" key="1">
    <citation type="submission" date="2022-07" db="EMBL/GenBank/DDBJ databases">
        <authorList>
            <person name="Li W.-J."/>
            <person name="Deng Q.-Q."/>
        </authorList>
    </citation>
    <scope>NUCLEOTIDE SEQUENCE [LARGE SCALE GENOMIC DNA]</scope>
    <source>
        <strain evidence="3 4">SYSU M60028</strain>
    </source>
</reference>
<dbReference type="InterPro" id="IPR000326">
    <property type="entry name" value="PAP2/HPO"/>
</dbReference>
<feature type="transmembrane region" description="Helical" evidence="1">
    <location>
        <begin position="84"/>
        <end position="104"/>
    </location>
</feature>
<feature type="domain" description="Phosphatidic acid phosphatase type 2/haloperoxidase" evidence="2">
    <location>
        <begin position="110"/>
        <end position="224"/>
    </location>
</feature>
<gene>
    <name evidence="3" type="ORF">NK718_02520</name>
</gene>
<dbReference type="SUPFAM" id="SSF48317">
    <property type="entry name" value="Acid phosphatase/Vanadium-dependent haloperoxidase"/>
    <property type="match status" value="1"/>
</dbReference>
<dbReference type="Proteomes" id="UP001205890">
    <property type="component" value="Unassembled WGS sequence"/>
</dbReference>
<keyword evidence="4" id="KW-1185">Reference proteome</keyword>
<dbReference type="CDD" id="cd03392">
    <property type="entry name" value="PAP2_like_2"/>
    <property type="match status" value="1"/>
</dbReference>
<sequence length="246" mass="26979">MSIMAEVRSSAAALRGRLEEIAPLWLLLVGPVLLLAFMKLAVDVEEGDTKAFDRYVLLLFRRPGDPSTPIGPAWLQEMARDVTSLGSVAMLGFVFFAVLGYLVLARRRAAALLMMVAVGGGQVLSSVLKVSFERARPEIVPHAARVFTASFPSGHAMLSAVTYLTIGALLTRLLKNRRERIYVLSLAVLLTVLVGTSRVYLGVHWPTDVLAGWFVGASWALICWTMALWLQSRGKIENPARDSDRN</sequence>
<dbReference type="PANTHER" id="PTHR14969:SF13">
    <property type="entry name" value="AT30094P"/>
    <property type="match status" value="1"/>
</dbReference>
<organism evidence="3 4">
    <name type="scientific">Alsobacter ponti</name>
    <dbReference type="NCBI Taxonomy" id="2962936"/>
    <lineage>
        <taxon>Bacteria</taxon>
        <taxon>Pseudomonadati</taxon>
        <taxon>Pseudomonadota</taxon>
        <taxon>Alphaproteobacteria</taxon>
        <taxon>Hyphomicrobiales</taxon>
        <taxon>Alsobacteraceae</taxon>
        <taxon>Alsobacter</taxon>
    </lineage>
</organism>
<dbReference type="Pfam" id="PF01569">
    <property type="entry name" value="PAP2"/>
    <property type="match status" value="1"/>
</dbReference>
<evidence type="ECO:0000259" key="2">
    <source>
        <dbReference type="SMART" id="SM00014"/>
    </source>
</evidence>
<keyword evidence="1" id="KW-1133">Transmembrane helix</keyword>
<evidence type="ECO:0000313" key="3">
    <source>
        <dbReference type="EMBL" id="MCP8937377.1"/>
    </source>
</evidence>
<evidence type="ECO:0000313" key="4">
    <source>
        <dbReference type="Proteomes" id="UP001205890"/>
    </source>
</evidence>
<keyword evidence="1" id="KW-0812">Transmembrane</keyword>
<dbReference type="SMART" id="SM00014">
    <property type="entry name" value="acidPPc"/>
    <property type="match status" value="1"/>
</dbReference>
<feature type="transmembrane region" description="Helical" evidence="1">
    <location>
        <begin position="152"/>
        <end position="174"/>
    </location>
</feature>
<accession>A0ABT1L7D6</accession>
<feature type="transmembrane region" description="Helical" evidence="1">
    <location>
        <begin position="209"/>
        <end position="230"/>
    </location>
</feature>
<feature type="transmembrane region" description="Helical" evidence="1">
    <location>
        <begin position="21"/>
        <end position="42"/>
    </location>
</feature>